<dbReference type="InterPro" id="IPR036396">
    <property type="entry name" value="Cyt_P450_sf"/>
</dbReference>
<comment type="similarity">
    <text evidence="2 8">Belongs to the cytochrome P450 family.</text>
</comment>
<evidence type="ECO:0000256" key="2">
    <source>
        <dbReference type="ARBA" id="ARBA00010617"/>
    </source>
</evidence>
<evidence type="ECO:0000256" key="6">
    <source>
        <dbReference type="ARBA" id="ARBA00023004"/>
    </source>
</evidence>
<dbReference type="InterPro" id="IPR002397">
    <property type="entry name" value="Cyt_P450_B"/>
</dbReference>
<evidence type="ECO:0000256" key="4">
    <source>
        <dbReference type="ARBA" id="ARBA00022723"/>
    </source>
</evidence>
<reference evidence="9 10" key="1">
    <citation type="submission" date="2016-06" db="EMBL/GenBank/DDBJ databases">
        <authorList>
            <person name="Sutton G."/>
            <person name="Brinkac L."/>
            <person name="Sanka R."/>
            <person name="Adams M."/>
            <person name="Lau E."/>
            <person name="Sam S."/>
            <person name="Sreng N."/>
            <person name="Him V."/>
            <person name="Kerleguer A."/>
            <person name="Cheng S."/>
        </authorList>
    </citation>
    <scope>NUCLEOTIDE SEQUENCE [LARGE SCALE GENOMIC DNA]</scope>
    <source>
        <strain evidence="9 10">E2978</strain>
    </source>
</reference>
<evidence type="ECO:0000256" key="3">
    <source>
        <dbReference type="ARBA" id="ARBA00022617"/>
    </source>
</evidence>
<accession>A0ABD6NWS6</accession>
<dbReference type="Gene3D" id="1.10.630.10">
    <property type="entry name" value="Cytochrome P450"/>
    <property type="match status" value="1"/>
</dbReference>
<dbReference type="RefSeq" id="WP_067324056.1">
    <property type="nucleotide sequence ID" value="NZ_LZIT01000242.1"/>
</dbReference>
<keyword evidence="3 8" id="KW-0349">Heme</keyword>
<comment type="caution">
    <text evidence="9">The sequence shown here is derived from an EMBL/GenBank/DDBJ whole genome shotgun (WGS) entry which is preliminary data.</text>
</comment>
<evidence type="ECO:0000256" key="8">
    <source>
        <dbReference type="RuleBase" id="RU000461"/>
    </source>
</evidence>
<protein>
    <submittedName>
        <fullName evidence="9">Cytochrome</fullName>
    </submittedName>
</protein>
<evidence type="ECO:0000256" key="5">
    <source>
        <dbReference type="ARBA" id="ARBA00023002"/>
    </source>
</evidence>
<keyword evidence="5 8" id="KW-0560">Oxidoreductase</keyword>
<evidence type="ECO:0000313" key="10">
    <source>
        <dbReference type="Proteomes" id="UP000092086"/>
    </source>
</evidence>
<comment type="cofactor">
    <cofactor evidence="1">
        <name>heme</name>
        <dbReference type="ChEBI" id="CHEBI:30413"/>
    </cofactor>
</comment>
<dbReference type="Pfam" id="PF00067">
    <property type="entry name" value="p450"/>
    <property type="match status" value="1"/>
</dbReference>
<dbReference type="InterPro" id="IPR001128">
    <property type="entry name" value="Cyt_P450"/>
</dbReference>
<dbReference type="Proteomes" id="UP000092086">
    <property type="component" value="Unassembled WGS sequence"/>
</dbReference>
<dbReference type="SUPFAM" id="SSF48264">
    <property type="entry name" value="Cytochrome P450"/>
    <property type="match status" value="1"/>
</dbReference>
<organism evidence="9 10">
    <name type="scientific">Mycobacterium alsense</name>
    <dbReference type="NCBI Taxonomy" id="324058"/>
    <lineage>
        <taxon>Bacteria</taxon>
        <taxon>Bacillati</taxon>
        <taxon>Actinomycetota</taxon>
        <taxon>Actinomycetes</taxon>
        <taxon>Mycobacteriales</taxon>
        <taxon>Mycobacteriaceae</taxon>
        <taxon>Mycobacterium</taxon>
    </lineage>
</organism>
<keyword evidence="4 8" id="KW-0479">Metal-binding</keyword>
<evidence type="ECO:0000313" key="9">
    <source>
        <dbReference type="EMBL" id="OBG33011.1"/>
    </source>
</evidence>
<dbReference type="GO" id="GO:0046872">
    <property type="term" value="F:metal ion binding"/>
    <property type="evidence" value="ECO:0007669"/>
    <property type="project" value="UniProtKB-KW"/>
</dbReference>
<dbReference type="PANTHER" id="PTHR46696">
    <property type="entry name" value="P450, PUTATIVE (EUROFUNG)-RELATED"/>
    <property type="match status" value="1"/>
</dbReference>
<dbReference type="PROSITE" id="PS00086">
    <property type="entry name" value="CYTOCHROME_P450"/>
    <property type="match status" value="1"/>
</dbReference>
<dbReference type="PRINTS" id="PR00359">
    <property type="entry name" value="BP450"/>
</dbReference>
<dbReference type="EMBL" id="LZIT01000242">
    <property type="protein sequence ID" value="OBG33011.1"/>
    <property type="molecule type" value="Genomic_DNA"/>
</dbReference>
<dbReference type="PANTHER" id="PTHR46696:SF4">
    <property type="entry name" value="BIOTIN BIOSYNTHESIS CYTOCHROME P450"/>
    <property type="match status" value="1"/>
</dbReference>
<name>A0ABD6NWS6_9MYCO</name>
<sequence length="404" mass="44678">MTVLADPIQFFGPEALQDPYPLYDRMRAEAPVHRIGNSEFYAVCGWDAVIDAVNRVEDFSSNLSATMVYREDGTIAPFPMIEAGSPSHALATADDPAHAIHRKILLPHLSAKRVRVIEEFASQVAERLWDENLHDGQIEWMSAMANQLPMMVVAKLLGLPAADVDNLIRLGFATTTLLDGVVTQTQLESAGAAAFELSTYVMEHFEKASGTDEPGLIPDMARRYASGEVDQTVAMGIMLTLFSAAGESTASLLGSAAWILADRPEIQKQVRENPELLNSFIEEALRYEPPFRGHYRHVWRDTTLGGVEVPADSHLLLMWGAANRDPAHFDAPNEFRLDRSAAKGHVTFGKGVHFCIGAALARLEAHIVFRTLLKRSTWIEATDVGEWLPSILVRRLNRLELAVQ</sequence>
<proteinExistence type="inferred from homology"/>
<evidence type="ECO:0000256" key="1">
    <source>
        <dbReference type="ARBA" id="ARBA00001971"/>
    </source>
</evidence>
<dbReference type="InterPro" id="IPR017972">
    <property type="entry name" value="Cyt_P450_CS"/>
</dbReference>
<evidence type="ECO:0000256" key="7">
    <source>
        <dbReference type="ARBA" id="ARBA00023033"/>
    </source>
</evidence>
<keyword evidence="7 8" id="KW-0503">Monooxygenase</keyword>
<dbReference type="GO" id="GO:0004497">
    <property type="term" value="F:monooxygenase activity"/>
    <property type="evidence" value="ECO:0007669"/>
    <property type="project" value="UniProtKB-KW"/>
</dbReference>
<dbReference type="AlphaFoldDB" id="A0ABD6NWS6"/>
<keyword evidence="6 8" id="KW-0408">Iron</keyword>
<gene>
    <name evidence="9" type="ORF">A5672_25100</name>
</gene>